<proteinExistence type="predicted"/>
<dbReference type="EMBL" id="KN847322">
    <property type="protein sequence ID" value="KIW51068.1"/>
    <property type="molecule type" value="Genomic_DNA"/>
</dbReference>
<dbReference type="GeneID" id="25331730"/>
<dbReference type="STRING" id="348802.A0A0D2E6K9"/>
<reference evidence="6 7" key="1">
    <citation type="submission" date="2015-01" db="EMBL/GenBank/DDBJ databases">
        <title>The Genome Sequence of Exophiala xenobiotica CBS118157.</title>
        <authorList>
            <consortium name="The Broad Institute Genomics Platform"/>
            <person name="Cuomo C."/>
            <person name="de Hoog S."/>
            <person name="Gorbushina A."/>
            <person name="Stielow B."/>
            <person name="Teixiera M."/>
            <person name="Abouelleil A."/>
            <person name="Chapman S.B."/>
            <person name="Priest M."/>
            <person name="Young S.K."/>
            <person name="Wortman J."/>
            <person name="Nusbaum C."/>
            <person name="Birren B."/>
        </authorList>
    </citation>
    <scope>NUCLEOTIDE SEQUENCE [LARGE SCALE GENOMIC DNA]</scope>
    <source>
        <strain evidence="6 7">CBS 118157</strain>
    </source>
</reference>
<dbReference type="PANTHER" id="PTHR23423">
    <property type="entry name" value="ORGANIC SOLUTE TRANSPORTER-RELATED"/>
    <property type="match status" value="1"/>
</dbReference>
<dbReference type="GO" id="GO:0016020">
    <property type="term" value="C:membrane"/>
    <property type="evidence" value="ECO:0007669"/>
    <property type="project" value="UniProtKB-SubCell"/>
</dbReference>
<dbReference type="HOGENOM" id="CLU_012923_5_0_1"/>
<gene>
    <name evidence="6" type="ORF">PV05_09822</name>
</gene>
<keyword evidence="3 5" id="KW-1133">Transmembrane helix</keyword>
<evidence type="ECO:0000256" key="2">
    <source>
        <dbReference type="ARBA" id="ARBA00022692"/>
    </source>
</evidence>
<sequence length="353" mass="39799">MSPTCPPKPSNAGIEGEPIIGRFTFQHIVHIIGWVCFGITAIFCLGLCILHFRQYRAPNEQRNVFRIIIFPVVASLIAVISTYTYSASGYIGPIAQLYEAIALASLFLLYVQYVAPEESTRVAFFRELEYKTKNGSVKPLQHYKLFRTSWTIIFSYVVVYTILIIAQEVTEATGVYCKTSNKPAFAHVWLQAFQLITTIAAVVTVIRFQRRLKDHMVGRNALPKLLSFKLFILITTIQHVNLPTSIHPDHQNRNTDQFGMQFVFSVIGSHATGSKKLTYDDITIGLQSLLVCIEALACQLSFYFFFHAKEFAVNKHEGAKDGVVYSPMKAFLHALNPMDLILGIGRAYGLVRF</sequence>
<evidence type="ECO:0008006" key="8">
    <source>
        <dbReference type="Google" id="ProtNLM"/>
    </source>
</evidence>
<feature type="transmembrane region" description="Helical" evidence="5">
    <location>
        <begin position="186"/>
        <end position="209"/>
    </location>
</feature>
<feature type="transmembrane region" description="Helical" evidence="5">
    <location>
        <begin position="148"/>
        <end position="166"/>
    </location>
</feature>
<keyword evidence="2 5" id="KW-0812">Transmembrane</keyword>
<name>A0A0D2E6K9_9EURO</name>
<dbReference type="Pfam" id="PF03619">
    <property type="entry name" value="Solute_trans_a"/>
    <property type="match status" value="1"/>
</dbReference>
<feature type="transmembrane region" description="Helical" evidence="5">
    <location>
        <begin position="31"/>
        <end position="52"/>
    </location>
</feature>
<protein>
    <recommendedName>
        <fullName evidence="8">DUF300-domain-containing protein</fullName>
    </recommendedName>
</protein>
<comment type="subcellular location">
    <subcellularLocation>
        <location evidence="1">Membrane</location>
        <topology evidence="1">Multi-pass membrane protein</topology>
    </subcellularLocation>
</comment>
<feature type="transmembrane region" description="Helical" evidence="5">
    <location>
        <begin position="64"/>
        <end position="84"/>
    </location>
</feature>
<evidence type="ECO:0000256" key="3">
    <source>
        <dbReference type="ARBA" id="ARBA00022989"/>
    </source>
</evidence>
<keyword evidence="7" id="KW-1185">Reference proteome</keyword>
<feature type="transmembrane region" description="Helical" evidence="5">
    <location>
        <begin position="284"/>
        <end position="306"/>
    </location>
</feature>
<dbReference type="AlphaFoldDB" id="A0A0D2E6K9"/>
<evidence type="ECO:0000256" key="1">
    <source>
        <dbReference type="ARBA" id="ARBA00004141"/>
    </source>
</evidence>
<dbReference type="Proteomes" id="UP000054342">
    <property type="component" value="Unassembled WGS sequence"/>
</dbReference>
<dbReference type="SMART" id="SM01417">
    <property type="entry name" value="Solute_trans_a"/>
    <property type="match status" value="1"/>
</dbReference>
<feature type="transmembrane region" description="Helical" evidence="5">
    <location>
        <begin position="90"/>
        <end position="111"/>
    </location>
</feature>
<feature type="transmembrane region" description="Helical" evidence="5">
    <location>
        <begin position="221"/>
        <end position="240"/>
    </location>
</feature>
<evidence type="ECO:0000256" key="4">
    <source>
        <dbReference type="ARBA" id="ARBA00023136"/>
    </source>
</evidence>
<keyword evidence="4 5" id="KW-0472">Membrane</keyword>
<evidence type="ECO:0000256" key="5">
    <source>
        <dbReference type="SAM" id="Phobius"/>
    </source>
</evidence>
<evidence type="ECO:0000313" key="7">
    <source>
        <dbReference type="Proteomes" id="UP000054342"/>
    </source>
</evidence>
<accession>A0A0D2E6K9</accession>
<organism evidence="6 7">
    <name type="scientific">Exophiala xenobiotica</name>
    <dbReference type="NCBI Taxonomy" id="348802"/>
    <lineage>
        <taxon>Eukaryota</taxon>
        <taxon>Fungi</taxon>
        <taxon>Dikarya</taxon>
        <taxon>Ascomycota</taxon>
        <taxon>Pezizomycotina</taxon>
        <taxon>Eurotiomycetes</taxon>
        <taxon>Chaetothyriomycetidae</taxon>
        <taxon>Chaetothyriales</taxon>
        <taxon>Herpotrichiellaceae</taxon>
        <taxon>Exophiala</taxon>
    </lineage>
</organism>
<dbReference type="RefSeq" id="XP_013311652.1">
    <property type="nucleotide sequence ID" value="XM_013456198.1"/>
</dbReference>
<dbReference type="InterPro" id="IPR005178">
    <property type="entry name" value="Ostalpha/TMEM184C"/>
</dbReference>
<evidence type="ECO:0000313" key="6">
    <source>
        <dbReference type="EMBL" id="KIW51068.1"/>
    </source>
</evidence>
<dbReference type="OrthoDB" id="5348404at2759"/>